<dbReference type="Proteomes" id="UP000071859">
    <property type="component" value="Unassembled WGS sequence"/>
</dbReference>
<evidence type="ECO:0000313" key="2">
    <source>
        <dbReference type="Proteomes" id="UP000071859"/>
    </source>
</evidence>
<dbReference type="EMBL" id="FCOX02000173">
    <property type="protein sequence ID" value="SAL07142.1"/>
    <property type="molecule type" value="Genomic_DNA"/>
</dbReference>
<keyword evidence="2" id="KW-1185">Reference proteome</keyword>
<protein>
    <submittedName>
        <fullName evidence="1">Uncharacterized protein</fullName>
    </submittedName>
</protein>
<accession>A0A158EJS9</accession>
<comment type="caution">
    <text evidence="1">The sequence shown here is derived from an EMBL/GenBank/DDBJ whole genome shotgun (WGS) entry which is preliminary data.</text>
</comment>
<organism evidence="1 2">
    <name type="scientific">Caballeronia calidae</name>
    <dbReference type="NCBI Taxonomy" id="1777139"/>
    <lineage>
        <taxon>Bacteria</taxon>
        <taxon>Pseudomonadati</taxon>
        <taxon>Pseudomonadota</taxon>
        <taxon>Betaproteobacteria</taxon>
        <taxon>Burkholderiales</taxon>
        <taxon>Burkholderiaceae</taxon>
        <taxon>Caballeronia</taxon>
    </lineage>
</organism>
<sequence length="738" mass="82263">MANVLQFLDPIGKIKTSNLKNTFVQRAPIVPGQNLSRHVSQAFKENLDNAEDFVRAVVHATASGRQGIEKVLGKLDSVSATQAILVARKLDDLLKPQNIDDALNKSNSVDRKISRQEGENLNHLRIAVFEILANQLSKIDASRSGRNEFFDELLDQTTDPVRIKNSDLDPTLVSNRLNTLAKNVPSLLRYDRTNAFDALWEKLDGLLPAGRRQLLTVLATSLHALPEIDRSSRFDALLEQVKKLEPVQQDEAVAALARGLPYLPNGSRIMAFYALLKQISHLALQKQFDELPSERATSLIAALIRTLPSLSGDAAEVFFTTLRRLIRYTSSLSATEKSSLLADLAGCLSALPENRRGKAFDKLWDQITSLTPVEVRNDSLTTLAKNLKHLPADECLDAFRKVAAQICALPKKMQAAAVGALAEQLAHVPKELRLEAFENLLGWISLLDPTRLSWQGELPSTLSKARGEALTNAARALSALPEKQRDSAFNQLLKLSHALHATDQAAFLASLMLQPDLSPDQYNVVLNKFSANVRKELFESNVDTITAYPKLFEHDKDKLKKLLYYIFKQDIIESTCLPDKVVADDFERFIRATGEHMPSVQGELLLAITSSLDQYKANKTITNEIYSILEEIEKIGNERVIAKNLAELALHISRSDDPIFAAIKILQLSKRLPTENRIEIMKAIAKSGYELEHSNKKNLLGILRSEVNLNEFKSLEKQALLKTIEEMMARVARSENEG</sequence>
<gene>
    <name evidence="1" type="ORF">AWB78_08439</name>
</gene>
<name>A0A158EJS9_9BURK</name>
<dbReference type="InterPro" id="IPR016024">
    <property type="entry name" value="ARM-type_fold"/>
</dbReference>
<reference evidence="1" key="1">
    <citation type="submission" date="2016-01" db="EMBL/GenBank/DDBJ databases">
        <authorList>
            <person name="Peeters C."/>
        </authorList>
    </citation>
    <scope>NUCLEOTIDE SEQUENCE</scope>
    <source>
        <strain evidence="1">LMG 29321</strain>
    </source>
</reference>
<dbReference type="SUPFAM" id="SSF48371">
    <property type="entry name" value="ARM repeat"/>
    <property type="match status" value="1"/>
</dbReference>
<evidence type="ECO:0000313" key="1">
    <source>
        <dbReference type="EMBL" id="SAL07142.1"/>
    </source>
</evidence>
<proteinExistence type="predicted"/>
<dbReference type="AlphaFoldDB" id="A0A158EJS9"/>